<proteinExistence type="predicted"/>
<gene>
    <name evidence="2" type="ORF">ACFFGE_01850</name>
</gene>
<evidence type="ECO:0000313" key="2">
    <source>
        <dbReference type="EMBL" id="MFC0632625.1"/>
    </source>
</evidence>
<evidence type="ECO:0000256" key="1">
    <source>
        <dbReference type="SAM" id="MobiDB-lite"/>
    </source>
</evidence>
<evidence type="ECO:0000313" key="3">
    <source>
        <dbReference type="Proteomes" id="UP001589906"/>
    </source>
</evidence>
<feature type="region of interest" description="Disordered" evidence="1">
    <location>
        <begin position="1"/>
        <end position="23"/>
    </location>
</feature>
<dbReference type="Proteomes" id="UP001589906">
    <property type="component" value="Unassembled WGS sequence"/>
</dbReference>
<name>A0ABV6QZ28_9CAUL</name>
<accession>A0ABV6QZ28</accession>
<sequence>MSASHAFDLNAEDTPPLTPDDPFPVRSYIGTMASELALMARSVGEDELADTLARAARQAGG</sequence>
<organism evidence="2 3">
    <name type="scientific">Brevundimonas balnearis</name>
    <dbReference type="NCBI Taxonomy" id="1572858"/>
    <lineage>
        <taxon>Bacteria</taxon>
        <taxon>Pseudomonadati</taxon>
        <taxon>Pseudomonadota</taxon>
        <taxon>Alphaproteobacteria</taxon>
        <taxon>Caulobacterales</taxon>
        <taxon>Caulobacteraceae</taxon>
        <taxon>Brevundimonas</taxon>
    </lineage>
</organism>
<dbReference type="RefSeq" id="WP_376833742.1">
    <property type="nucleotide sequence ID" value="NZ_JBHLSW010000003.1"/>
</dbReference>
<keyword evidence="3" id="KW-1185">Reference proteome</keyword>
<reference evidence="2 3" key="1">
    <citation type="submission" date="2024-09" db="EMBL/GenBank/DDBJ databases">
        <authorList>
            <person name="Sun Q."/>
            <person name="Mori K."/>
        </authorList>
    </citation>
    <scope>NUCLEOTIDE SEQUENCE [LARGE SCALE GENOMIC DNA]</scope>
    <source>
        <strain evidence="2 3">NCAIM B.02621</strain>
    </source>
</reference>
<protein>
    <submittedName>
        <fullName evidence="2">Uncharacterized protein</fullName>
    </submittedName>
</protein>
<comment type="caution">
    <text evidence="2">The sequence shown here is derived from an EMBL/GenBank/DDBJ whole genome shotgun (WGS) entry which is preliminary data.</text>
</comment>
<dbReference type="EMBL" id="JBHLSW010000003">
    <property type="protein sequence ID" value="MFC0632625.1"/>
    <property type="molecule type" value="Genomic_DNA"/>
</dbReference>